<feature type="domain" description="RDD" evidence="7">
    <location>
        <begin position="8"/>
        <end position="130"/>
    </location>
</feature>
<evidence type="ECO:0000313" key="8">
    <source>
        <dbReference type="EMBL" id="MFC0049046.1"/>
    </source>
</evidence>
<evidence type="ECO:0000313" key="9">
    <source>
        <dbReference type="Proteomes" id="UP001589813"/>
    </source>
</evidence>
<evidence type="ECO:0000256" key="6">
    <source>
        <dbReference type="SAM" id="Phobius"/>
    </source>
</evidence>
<protein>
    <submittedName>
        <fullName evidence="8">RDD family protein</fullName>
    </submittedName>
</protein>
<gene>
    <name evidence="8" type="ORF">ACFFJP_12190</name>
</gene>
<evidence type="ECO:0000259" key="7">
    <source>
        <dbReference type="Pfam" id="PF06271"/>
    </source>
</evidence>
<evidence type="ECO:0000256" key="5">
    <source>
        <dbReference type="ARBA" id="ARBA00023136"/>
    </source>
</evidence>
<dbReference type="EMBL" id="JBHLXP010000003">
    <property type="protein sequence ID" value="MFC0049046.1"/>
    <property type="molecule type" value="Genomic_DNA"/>
</dbReference>
<keyword evidence="5 6" id="KW-0472">Membrane</keyword>
<dbReference type="Pfam" id="PF06271">
    <property type="entry name" value="RDD"/>
    <property type="match status" value="1"/>
</dbReference>
<keyword evidence="2" id="KW-1003">Cell membrane</keyword>
<organism evidence="8 9">
    <name type="scientific">Rheinheimera tilapiae</name>
    <dbReference type="NCBI Taxonomy" id="875043"/>
    <lineage>
        <taxon>Bacteria</taxon>
        <taxon>Pseudomonadati</taxon>
        <taxon>Pseudomonadota</taxon>
        <taxon>Gammaproteobacteria</taxon>
        <taxon>Chromatiales</taxon>
        <taxon>Chromatiaceae</taxon>
        <taxon>Rheinheimera</taxon>
    </lineage>
</organism>
<dbReference type="RefSeq" id="WP_377244193.1">
    <property type="nucleotide sequence ID" value="NZ_JBHLXP010000003.1"/>
</dbReference>
<dbReference type="InterPro" id="IPR010432">
    <property type="entry name" value="RDD"/>
</dbReference>
<accession>A0ABV6BDT7</accession>
<keyword evidence="9" id="KW-1185">Reference proteome</keyword>
<comment type="subcellular location">
    <subcellularLocation>
        <location evidence="1">Cell membrane</location>
        <topology evidence="1">Multi-pass membrane protein</topology>
    </subcellularLocation>
</comment>
<evidence type="ECO:0000256" key="2">
    <source>
        <dbReference type="ARBA" id="ARBA00022475"/>
    </source>
</evidence>
<dbReference type="Proteomes" id="UP001589813">
    <property type="component" value="Unassembled WGS sequence"/>
</dbReference>
<feature type="transmembrane region" description="Helical" evidence="6">
    <location>
        <begin position="112"/>
        <end position="130"/>
    </location>
</feature>
<feature type="transmembrane region" description="Helical" evidence="6">
    <location>
        <begin position="21"/>
        <end position="43"/>
    </location>
</feature>
<name>A0ABV6BDT7_9GAMM</name>
<keyword evidence="3 6" id="KW-0812">Transmembrane</keyword>
<dbReference type="PANTHER" id="PTHR36115:SF10">
    <property type="entry name" value="RDD DOMAIN-CONTAINING PROTEIN"/>
    <property type="match status" value="1"/>
</dbReference>
<evidence type="ECO:0000256" key="4">
    <source>
        <dbReference type="ARBA" id="ARBA00022989"/>
    </source>
</evidence>
<evidence type="ECO:0000256" key="1">
    <source>
        <dbReference type="ARBA" id="ARBA00004651"/>
    </source>
</evidence>
<feature type="transmembrane region" description="Helical" evidence="6">
    <location>
        <begin position="63"/>
        <end position="84"/>
    </location>
</feature>
<comment type="caution">
    <text evidence="8">The sequence shown here is derived from an EMBL/GenBank/DDBJ whole genome shotgun (WGS) entry which is preliminary data.</text>
</comment>
<keyword evidence="4 6" id="KW-1133">Transmembrane helix</keyword>
<dbReference type="InterPro" id="IPR051791">
    <property type="entry name" value="Pra-immunoreactive"/>
</dbReference>
<sequence length="165" mass="18660">MYTEAPRASLLRRLSAIMYDLLVICAIWMFAMALALAAVALLAKAGVISLQGYQDEAEYIQKHAIWFQLYSTACILWFYLYFWVKAGQTLGMRAWRMLLLSADGKPVTMRQAFIRLLTALGGIGNFWLWVRWGKGLALQDQLAGTIVVVLTKEQSSALNLHRDAR</sequence>
<reference evidence="8 9" key="1">
    <citation type="submission" date="2024-09" db="EMBL/GenBank/DDBJ databases">
        <authorList>
            <person name="Sun Q."/>
            <person name="Mori K."/>
        </authorList>
    </citation>
    <scope>NUCLEOTIDE SEQUENCE [LARGE SCALE GENOMIC DNA]</scope>
    <source>
        <strain evidence="8 9">KCTC 23315</strain>
    </source>
</reference>
<evidence type="ECO:0000256" key="3">
    <source>
        <dbReference type="ARBA" id="ARBA00022692"/>
    </source>
</evidence>
<dbReference type="PANTHER" id="PTHR36115">
    <property type="entry name" value="PROLINE-RICH ANTIGEN HOMOLOG-RELATED"/>
    <property type="match status" value="1"/>
</dbReference>
<proteinExistence type="predicted"/>